<proteinExistence type="predicted"/>
<reference evidence="1 2" key="1">
    <citation type="journal article" date="2016" name="Sci. Rep.">
        <title>Characterization of the first double-stranded RNA bacteriophage infecting Pseudomonas aeruginosa.</title>
        <authorList>
            <person name="Yang Y."/>
            <person name="Lu S."/>
            <person name="Shen W."/>
            <person name="Zhao X."/>
            <person name="Shen M."/>
            <person name="Tan Y."/>
            <person name="Li G."/>
            <person name="Li M."/>
            <person name="Wang J."/>
            <person name="Hu F."/>
            <person name="Le S."/>
        </authorList>
    </citation>
    <scope>NUCLEOTIDE SEQUENCE [LARGE SCALE GENOMIC DNA]</scope>
</reference>
<evidence type="ECO:0000313" key="1">
    <source>
        <dbReference type="EMBL" id="ANM47310.1"/>
    </source>
</evidence>
<dbReference type="Proteomes" id="UP000240302">
    <property type="component" value="Genome"/>
</dbReference>
<dbReference type="KEGG" id="vg:40116882"/>
<dbReference type="GeneID" id="40116882"/>
<dbReference type="EMBL" id="KX074202">
    <property type="protein sequence ID" value="ANM47310.1"/>
    <property type="molecule type" value="Genomic_RNA"/>
</dbReference>
<name>A0A1W2KDT6_9VIRU</name>
<keyword evidence="2" id="KW-1185">Reference proteome</keyword>
<accession>A0A1W2KDT6</accession>
<sequence>MLLVNSQSTCVAPGNPSALVTGRTLNLLRNVAGEPQYHKGSAVTEGWLTEADGASPSITSFEQRHGKATMSFVDANRFISELQGDEGTVTRRPCMPRLIHVPGEFVASTSPLANDLTAEEDQLGNVLRQAGFFAPVADFFKLPCYVYRFGGLSIRNLFGDDFAPLFEFAKMFRRYGAGELILQALQHDSDKRHLMSMSDIVGVKVEAGVDELSMIMDALEVGTLTELGTVMEMVNAMTAIRQAKVLNTAQDEAGVGMTFYYAMMDGAYLASMPLDLIQAFGSGGNDGMVNIRTVAGAEIPVLQAQLPPEMRVHIPTLRAITAGHYEVMQKARVLYRMMLVVRFLQYRGYPLDVNTTLAQSDRRQFFELLL</sequence>
<protein>
    <submittedName>
        <fullName evidence="1">Putative host attachment protein</fullName>
    </submittedName>
</protein>
<evidence type="ECO:0000313" key="2">
    <source>
        <dbReference type="Proteomes" id="UP000240302"/>
    </source>
</evidence>
<dbReference type="RefSeq" id="YP_009618386.1">
    <property type="nucleotide sequence ID" value="NC_042072.1"/>
</dbReference>
<dbReference type="OrthoDB" id="6959at10239"/>
<organism evidence="1 2">
    <name type="scientific">Pseudomonas phage phiYY</name>
    <dbReference type="NCBI Taxonomy" id="1852644"/>
    <lineage>
        <taxon>Viruses</taxon>
        <taxon>Riboviria</taxon>
        <taxon>Orthornavirae</taxon>
        <taxon>Duplornaviricota</taxon>
        <taxon>Vidaverviricetes</taxon>
        <taxon>Mindivirales</taxon>
        <taxon>Cystoviridae</taxon>
        <taxon>Gammacystovirus</taxon>
        <taxon>Gammacystovirus phiYY</taxon>
        <taxon>Cystovirus phiYY</taxon>
    </lineage>
</organism>
<gene>
    <name evidence="1" type="ORF">phiYY_sM3</name>
</gene>